<proteinExistence type="predicted"/>
<dbReference type="EMBL" id="VUNG01000001">
    <property type="protein sequence ID" value="MST83182.1"/>
    <property type="molecule type" value="Genomic_DNA"/>
</dbReference>
<reference evidence="1 2" key="1">
    <citation type="submission" date="2019-08" db="EMBL/GenBank/DDBJ databases">
        <title>In-depth cultivation of the pig gut microbiome towards novel bacterial diversity and tailored functional studies.</title>
        <authorList>
            <person name="Wylensek D."/>
            <person name="Hitch T.C.A."/>
            <person name="Clavel T."/>
        </authorList>
    </citation>
    <scope>NUCLEOTIDE SEQUENCE [LARGE SCALE GENOMIC DNA]</scope>
    <source>
        <strain evidence="1 2">LKV-178-WT-2A</strain>
    </source>
</reference>
<dbReference type="Proteomes" id="UP000438914">
    <property type="component" value="Unassembled WGS sequence"/>
</dbReference>
<dbReference type="AlphaFoldDB" id="A0A7K0KB75"/>
<dbReference type="NCBIfam" id="NF007714">
    <property type="entry name" value="PRK10410.1-2"/>
    <property type="match status" value="1"/>
</dbReference>
<protein>
    <submittedName>
        <fullName evidence="1">Nitrous oxide-stimulated promoter family protein</fullName>
    </submittedName>
</protein>
<sequence>MGKVIDREKRTIAFMIRLYCRHRLHQQEPSEEYRALTDYCQHRLDHCRWQDEKPACKRCPCHCYAPEQRERVRQIMRWTGPRMILYAPLEVLRHLLNKG</sequence>
<gene>
    <name evidence="1" type="ORF">FYJ73_00510</name>
</gene>
<comment type="caution">
    <text evidence="1">The sequence shown here is derived from an EMBL/GenBank/DDBJ whole genome shotgun (WGS) entry which is preliminary data.</text>
</comment>
<evidence type="ECO:0000313" key="1">
    <source>
        <dbReference type="EMBL" id="MST83182.1"/>
    </source>
</evidence>
<evidence type="ECO:0000313" key="2">
    <source>
        <dbReference type="Proteomes" id="UP000438914"/>
    </source>
</evidence>
<accession>A0A7K0KB75</accession>
<organism evidence="1 2">
    <name type="scientific">Hallella mizrahii</name>
    <dbReference type="NCBI Taxonomy" id="2606637"/>
    <lineage>
        <taxon>Bacteria</taxon>
        <taxon>Pseudomonadati</taxon>
        <taxon>Bacteroidota</taxon>
        <taxon>Bacteroidia</taxon>
        <taxon>Bacteroidales</taxon>
        <taxon>Prevotellaceae</taxon>
        <taxon>Hallella</taxon>
    </lineage>
</organism>
<dbReference type="Pfam" id="PF11756">
    <property type="entry name" value="YgbA_NO"/>
    <property type="match status" value="1"/>
</dbReference>
<keyword evidence="2" id="KW-1185">Reference proteome</keyword>
<dbReference type="InterPro" id="IPR020483">
    <property type="entry name" value="Uncharacterised_YgbA"/>
</dbReference>
<dbReference type="RefSeq" id="WP_154532521.1">
    <property type="nucleotide sequence ID" value="NZ_VUNG01000001.1"/>
</dbReference>
<name>A0A7K0KB75_9BACT</name>